<dbReference type="SMART" id="SM00419">
    <property type="entry name" value="HTH_CRP"/>
    <property type="match status" value="1"/>
</dbReference>
<dbReference type="Gene3D" id="1.10.10.10">
    <property type="entry name" value="Winged helix-like DNA-binding domain superfamily/Winged helix DNA-binding domain"/>
    <property type="match status" value="1"/>
</dbReference>
<evidence type="ECO:0000313" key="2">
    <source>
        <dbReference type="EMBL" id="HAE47355.1"/>
    </source>
</evidence>
<name>A0A3B9IHT5_9PROT</name>
<dbReference type="AlphaFoldDB" id="A0A3B9IHT5"/>
<evidence type="ECO:0000313" key="3">
    <source>
        <dbReference type="Proteomes" id="UP000257706"/>
    </source>
</evidence>
<dbReference type="NCBIfam" id="NF033788">
    <property type="entry name" value="HTH_metalloreg"/>
    <property type="match status" value="1"/>
</dbReference>
<evidence type="ECO:0000259" key="1">
    <source>
        <dbReference type="PROSITE" id="PS50987"/>
    </source>
</evidence>
<dbReference type="InterPro" id="IPR012318">
    <property type="entry name" value="HTH_CRP"/>
</dbReference>
<feature type="domain" description="HTH arsR-type" evidence="1">
    <location>
        <begin position="1"/>
        <end position="95"/>
    </location>
</feature>
<dbReference type="InterPro" id="IPR011991">
    <property type="entry name" value="ArsR-like_HTH"/>
</dbReference>
<dbReference type="SMART" id="SM00418">
    <property type="entry name" value="HTH_ARSR"/>
    <property type="match status" value="1"/>
</dbReference>
<dbReference type="InterPro" id="IPR036388">
    <property type="entry name" value="WH-like_DNA-bd_sf"/>
</dbReference>
<dbReference type="PANTHER" id="PTHR38600:SF1">
    <property type="entry name" value="TRANSCRIPTIONAL REGULATORY PROTEIN"/>
    <property type="match status" value="1"/>
</dbReference>
<dbReference type="InterPro" id="IPR036390">
    <property type="entry name" value="WH_DNA-bd_sf"/>
</dbReference>
<accession>A0A3B9IHT5</accession>
<dbReference type="GO" id="GO:0003700">
    <property type="term" value="F:DNA-binding transcription factor activity"/>
    <property type="evidence" value="ECO:0007669"/>
    <property type="project" value="InterPro"/>
</dbReference>
<dbReference type="InterPro" id="IPR001845">
    <property type="entry name" value="HTH_ArsR_DNA-bd_dom"/>
</dbReference>
<comment type="caution">
    <text evidence="2">The sequence shown here is derived from an EMBL/GenBank/DDBJ whole genome shotgun (WGS) entry which is preliminary data.</text>
</comment>
<dbReference type="PANTHER" id="PTHR38600">
    <property type="entry name" value="TRANSCRIPTIONAL REGULATORY PROTEIN"/>
    <property type="match status" value="1"/>
</dbReference>
<dbReference type="Proteomes" id="UP000257706">
    <property type="component" value="Unassembled WGS sequence"/>
</dbReference>
<dbReference type="CDD" id="cd00090">
    <property type="entry name" value="HTH_ARSR"/>
    <property type="match status" value="1"/>
</dbReference>
<dbReference type="SUPFAM" id="SSF46785">
    <property type="entry name" value="Winged helix' DNA-binding domain"/>
    <property type="match status" value="1"/>
</dbReference>
<reference evidence="2 3" key="1">
    <citation type="journal article" date="2018" name="Nat. Biotechnol.">
        <title>A standardized bacterial taxonomy based on genome phylogeny substantially revises the tree of life.</title>
        <authorList>
            <person name="Parks D.H."/>
            <person name="Chuvochina M."/>
            <person name="Waite D.W."/>
            <person name="Rinke C."/>
            <person name="Skarshewski A."/>
            <person name="Chaumeil P.A."/>
            <person name="Hugenholtz P."/>
        </authorList>
    </citation>
    <scope>NUCLEOTIDE SEQUENCE [LARGE SCALE GENOMIC DNA]</scope>
    <source>
        <strain evidence="2">UBA8739</strain>
    </source>
</reference>
<dbReference type="PRINTS" id="PR00778">
    <property type="entry name" value="HTHARSR"/>
</dbReference>
<dbReference type="GO" id="GO:0003677">
    <property type="term" value="F:DNA binding"/>
    <property type="evidence" value="ECO:0007669"/>
    <property type="project" value="InterPro"/>
</dbReference>
<sequence>MTAVASLDSVLAALADPHRRRVVELLRARPQRAGELAEAIGLSPPAASRHLKALRRAGLIEESHPDFDARVRIYRLRPEPFSALKSWVDETERMWSHQLLALKAHLEAEATEE</sequence>
<protein>
    <submittedName>
        <fullName evidence="2">Transcriptional regulator</fullName>
    </submittedName>
</protein>
<proteinExistence type="predicted"/>
<organism evidence="2 3">
    <name type="scientific">Tistrella mobilis</name>
    <dbReference type="NCBI Taxonomy" id="171437"/>
    <lineage>
        <taxon>Bacteria</taxon>
        <taxon>Pseudomonadati</taxon>
        <taxon>Pseudomonadota</taxon>
        <taxon>Alphaproteobacteria</taxon>
        <taxon>Geminicoccales</taxon>
        <taxon>Geminicoccaceae</taxon>
        <taxon>Tistrella</taxon>
    </lineage>
</organism>
<gene>
    <name evidence="2" type="ORF">DCK97_08040</name>
</gene>
<dbReference type="Pfam" id="PF01022">
    <property type="entry name" value="HTH_5"/>
    <property type="match status" value="1"/>
</dbReference>
<dbReference type="PROSITE" id="PS50987">
    <property type="entry name" value="HTH_ARSR_2"/>
    <property type="match status" value="1"/>
</dbReference>
<dbReference type="EMBL" id="DMAI01000126">
    <property type="protein sequence ID" value="HAE47355.1"/>
    <property type="molecule type" value="Genomic_DNA"/>
</dbReference>